<dbReference type="EMBL" id="MU006754">
    <property type="protein sequence ID" value="KAF2621497.1"/>
    <property type="molecule type" value="Genomic_DNA"/>
</dbReference>
<dbReference type="Proteomes" id="UP000799754">
    <property type="component" value="Unassembled WGS sequence"/>
</dbReference>
<comment type="caution">
    <text evidence="1">The sequence shown here is derived from an EMBL/GenBank/DDBJ whole genome shotgun (WGS) entry which is preliminary data.</text>
</comment>
<accession>A0ACB6RII5</accession>
<evidence type="ECO:0000313" key="1">
    <source>
        <dbReference type="EMBL" id="KAF2621497.1"/>
    </source>
</evidence>
<gene>
    <name evidence="1" type="ORF">BU25DRAFT_435445</name>
</gene>
<proteinExistence type="predicted"/>
<organism evidence="1 2">
    <name type="scientific">Macroventuria anomochaeta</name>
    <dbReference type="NCBI Taxonomy" id="301207"/>
    <lineage>
        <taxon>Eukaryota</taxon>
        <taxon>Fungi</taxon>
        <taxon>Dikarya</taxon>
        <taxon>Ascomycota</taxon>
        <taxon>Pezizomycotina</taxon>
        <taxon>Dothideomycetes</taxon>
        <taxon>Pleosporomycetidae</taxon>
        <taxon>Pleosporales</taxon>
        <taxon>Pleosporineae</taxon>
        <taxon>Didymellaceae</taxon>
        <taxon>Macroventuria</taxon>
    </lineage>
</organism>
<reference evidence="1" key="1">
    <citation type="journal article" date="2020" name="Stud. Mycol.">
        <title>101 Dothideomycetes genomes: a test case for predicting lifestyles and emergence of pathogens.</title>
        <authorList>
            <person name="Haridas S."/>
            <person name="Albert R."/>
            <person name="Binder M."/>
            <person name="Bloem J."/>
            <person name="Labutti K."/>
            <person name="Salamov A."/>
            <person name="Andreopoulos B."/>
            <person name="Baker S."/>
            <person name="Barry K."/>
            <person name="Bills G."/>
            <person name="Bluhm B."/>
            <person name="Cannon C."/>
            <person name="Castanera R."/>
            <person name="Culley D."/>
            <person name="Daum C."/>
            <person name="Ezra D."/>
            <person name="Gonzalez J."/>
            <person name="Henrissat B."/>
            <person name="Kuo A."/>
            <person name="Liang C."/>
            <person name="Lipzen A."/>
            <person name="Lutzoni F."/>
            <person name="Magnuson J."/>
            <person name="Mondo S."/>
            <person name="Nolan M."/>
            <person name="Ohm R."/>
            <person name="Pangilinan J."/>
            <person name="Park H.-J."/>
            <person name="Ramirez L."/>
            <person name="Alfaro M."/>
            <person name="Sun H."/>
            <person name="Tritt A."/>
            <person name="Yoshinaga Y."/>
            <person name="Zwiers L.-H."/>
            <person name="Turgeon B."/>
            <person name="Goodwin S."/>
            <person name="Spatafora J."/>
            <person name="Crous P."/>
            <person name="Grigoriev I."/>
        </authorList>
    </citation>
    <scope>NUCLEOTIDE SEQUENCE</scope>
    <source>
        <strain evidence="1">CBS 525.71</strain>
    </source>
</reference>
<evidence type="ECO:0000313" key="2">
    <source>
        <dbReference type="Proteomes" id="UP000799754"/>
    </source>
</evidence>
<name>A0ACB6RII5_9PLEO</name>
<sequence length="268" mass="29774">MSKDTVKLACGHQMPLLRFGLWKVPKESAADTGIKRAISECVVKREDISITTKLWNNYHAKEHALPMIKAQNESWVFGYIDLLLIPFPSALGKALPRVVSVKPAKVSNQETWKSLKAAVEQGIARSIGVSNFQGQSIYDLFTYNKHPPVIAYSSFGPQSILELPPAFRERAEGLPSLFDIEIIKKIASKHVKTPSQILLRFATQRNIAVSPKSNNKDGLAQTLDITSFYLSKEDIDSILALGQGLSPPNTARSDLQRRAVRSEIWCCS</sequence>
<keyword evidence="2" id="KW-1185">Reference proteome</keyword>
<protein>
    <submittedName>
        <fullName evidence="1">Aldo/keto reductase</fullName>
    </submittedName>
</protein>